<proteinExistence type="predicted"/>
<evidence type="ECO:0000313" key="2">
    <source>
        <dbReference type="Proteomes" id="UP000815677"/>
    </source>
</evidence>
<evidence type="ECO:0000313" key="1">
    <source>
        <dbReference type="EMBL" id="GAT59794.1"/>
    </source>
</evidence>
<protein>
    <submittedName>
        <fullName evidence="1">Uncharacterized protein</fullName>
    </submittedName>
</protein>
<keyword evidence="2" id="KW-1185">Reference proteome</keyword>
<reference evidence="1" key="1">
    <citation type="submission" date="2014-09" db="EMBL/GenBank/DDBJ databases">
        <title>Genome sequence of the luminous mushroom Mycena chlorophos for searching fungal bioluminescence genes.</title>
        <authorList>
            <person name="Tanaka Y."/>
            <person name="Kasuga D."/>
            <person name="Oba Y."/>
            <person name="Hase S."/>
            <person name="Sato K."/>
            <person name="Oba Y."/>
            <person name="Sakakibara Y."/>
        </authorList>
    </citation>
    <scope>NUCLEOTIDE SEQUENCE</scope>
</reference>
<gene>
    <name evidence="1" type="ORF">MCHLO_16038</name>
</gene>
<dbReference type="Proteomes" id="UP000815677">
    <property type="component" value="Unassembled WGS sequence"/>
</dbReference>
<name>A0ABQ0M900_MYCCL</name>
<dbReference type="EMBL" id="DF849907">
    <property type="protein sequence ID" value="GAT59794.1"/>
    <property type="molecule type" value="Genomic_DNA"/>
</dbReference>
<organism evidence="1 2">
    <name type="scientific">Mycena chlorophos</name>
    <name type="common">Agaric fungus</name>
    <name type="synonym">Agaricus chlorophos</name>
    <dbReference type="NCBI Taxonomy" id="658473"/>
    <lineage>
        <taxon>Eukaryota</taxon>
        <taxon>Fungi</taxon>
        <taxon>Dikarya</taxon>
        <taxon>Basidiomycota</taxon>
        <taxon>Agaricomycotina</taxon>
        <taxon>Agaricomycetes</taxon>
        <taxon>Agaricomycetidae</taxon>
        <taxon>Agaricales</taxon>
        <taxon>Marasmiineae</taxon>
        <taxon>Mycenaceae</taxon>
        <taxon>Mycena</taxon>
    </lineage>
</organism>
<accession>A0ABQ0M900</accession>
<sequence>MDKEAAGTESWVGCARYRSRGPPVRFGKVNQALGGRCIVCNFRFCNIDFLDSVFSTWSVWESCEMRVPPDRDISSVPLPCPPPR</sequence>